<keyword evidence="1" id="KW-0732">Signal</keyword>
<dbReference type="InParanoid" id="A0A251U8A0"/>
<reference evidence="3" key="2">
    <citation type="submission" date="2017-02" db="EMBL/GenBank/DDBJ databases">
        <title>Sunflower complete genome.</title>
        <authorList>
            <person name="Langlade N."/>
            <person name="Munos S."/>
        </authorList>
    </citation>
    <scope>NUCLEOTIDE SEQUENCE [LARGE SCALE GENOMIC DNA]</scope>
    <source>
        <tissue evidence="3">Leaves</tissue>
    </source>
</reference>
<reference evidence="2 4" key="1">
    <citation type="journal article" date="2017" name="Nature">
        <title>The sunflower genome provides insights into oil metabolism, flowering and Asterid evolution.</title>
        <authorList>
            <person name="Badouin H."/>
            <person name="Gouzy J."/>
            <person name="Grassa C.J."/>
            <person name="Murat F."/>
            <person name="Staton S.E."/>
            <person name="Cottret L."/>
            <person name="Lelandais-Briere C."/>
            <person name="Owens G.L."/>
            <person name="Carrere S."/>
            <person name="Mayjonade B."/>
            <person name="Legrand L."/>
            <person name="Gill N."/>
            <person name="Kane N.C."/>
            <person name="Bowers J.E."/>
            <person name="Hubner S."/>
            <person name="Bellec A."/>
            <person name="Berard A."/>
            <person name="Berges H."/>
            <person name="Blanchet N."/>
            <person name="Boniface M.C."/>
            <person name="Brunel D."/>
            <person name="Catrice O."/>
            <person name="Chaidir N."/>
            <person name="Claudel C."/>
            <person name="Donnadieu C."/>
            <person name="Faraut T."/>
            <person name="Fievet G."/>
            <person name="Helmstetter N."/>
            <person name="King M."/>
            <person name="Knapp S.J."/>
            <person name="Lai Z."/>
            <person name="Le Paslier M.C."/>
            <person name="Lippi Y."/>
            <person name="Lorenzon L."/>
            <person name="Mandel J.R."/>
            <person name="Marage G."/>
            <person name="Marchand G."/>
            <person name="Marquand E."/>
            <person name="Bret-Mestries E."/>
            <person name="Morien E."/>
            <person name="Nambeesan S."/>
            <person name="Nguyen T."/>
            <person name="Pegot-Espagnet P."/>
            <person name="Pouilly N."/>
            <person name="Raftis F."/>
            <person name="Sallet E."/>
            <person name="Schiex T."/>
            <person name="Thomas J."/>
            <person name="Vandecasteele C."/>
            <person name="Vares D."/>
            <person name="Vear F."/>
            <person name="Vautrin S."/>
            <person name="Crespi M."/>
            <person name="Mangin B."/>
            <person name="Burke J.M."/>
            <person name="Salse J."/>
            <person name="Munos S."/>
            <person name="Vincourt P."/>
            <person name="Rieseberg L.H."/>
            <person name="Langlade N.B."/>
        </authorList>
    </citation>
    <scope>NUCLEOTIDE SEQUENCE [LARGE SCALE GENOMIC DNA]</scope>
    <source>
        <strain evidence="4">cv. SF193</strain>
        <tissue evidence="2">Leaves</tissue>
    </source>
</reference>
<evidence type="ECO:0000313" key="2">
    <source>
        <dbReference type="EMBL" id="KAF5796241.1"/>
    </source>
</evidence>
<name>A0A251U8A0_HELAN</name>
<evidence type="ECO:0000313" key="4">
    <source>
        <dbReference type="Proteomes" id="UP000215914"/>
    </source>
</evidence>
<proteinExistence type="predicted"/>
<gene>
    <name evidence="3" type="ORF">HannXRQ_Chr08g0233051</name>
    <name evidence="2" type="ORF">HanXRQr2_Chr08g0349171</name>
</gene>
<evidence type="ECO:0000256" key="1">
    <source>
        <dbReference type="SAM" id="SignalP"/>
    </source>
</evidence>
<dbReference type="AlphaFoldDB" id="A0A251U8A0"/>
<protein>
    <submittedName>
        <fullName evidence="3">Uncharacterized protein</fullName>
    </submittedName>
</protein>
<dbReference type="Gramene" id="mRNA:HanXRQr2_Chr08g0349171">
    <property type="protein sequence ID" value="mRNA:HanXRQr2_Chr08g0349171"/>
    <property type="gene ID" value="HanXRQr2_Chr08g0349171"/>
</dbReference>
<evidence type="ECO:0000313" key="3">
    <source>
        <dbReference type="EMBL" id="OTG19344.1"/>
    </source>
</evidence>
<feature type="signal peptide" evidence="1">
    <location>
        <begin position="1"/>
        <end position="20"/>
    </location>
</feature>
<accession>A0A251U8A0</accession>
<organism evidence="3 4">
    <name type="scientific">Helianthus annuus</name>
    <name type="common">Common sunflower</name>
    <dbReference type="NCBI Taxonomy" id="4232"/>
    <lineage>
        <taxon>Eukaryota</taxon>
        <taxon>Viridiplantae</taxon>
        <taxon>Streptophyta</taxon>
        <taxon>Embryophyta</taxon>
        <taxon>Tracheophyta</taxon>
        <taxon>Spermatophyta</taxon>
        <taxon>Magnoliopsida</taxon>
        <taxon>eudicotyledons</taxon>
        <taxon>Gunneridae</taxon>
        <taxon>Pentapetalae</taxon>
        <taxon>asterids</taxon>
        <taxon>campanulids</taxon>
        <taxon>Asterales</taxon>
        <taxon>Asteraceae</taxon>
        <taxon>Asteroideae</taxon>
        <taxon>Heliantheae alliance</taxon>
        <taxon>Heliantheae</taxon>
        <taxon>Helianthus</taxon>
    </lineage>
</organism>
<sequence length="77" mass="8306">MAATSLKMAFLVALLFSVYGLQISHVLAQEKSSVADQIQSKNDDGSNQKPCKTDQDCLNLGYFAVCIKNHCVGVGLK</sequence>
<dbReference type="EMBL" id="CM007897">
    <property type="protein sequence ID" value="OTG19344.1"/>
    <property type="molecule type" value="Genomic_DNA"/>
</dbReference>
<dbReference type="EMBL" id="MNCJ02000323">
    <property type="protein sequence ID" value="KAF5796241.1"/>
    <property type="molecule type" value="Genomic_DNA"/>
</dbReference>
<reference evidence="2" key="3">
    <citation type="submission" date="2020-06" db="EMBL/GenBank/DDBJ databases">
        <title>Helianthus annuus Genome sequencing and assembly Release 2.</title>
        <authorList>
            <person name="Gouzy J."/>
            <person name="Langlade N."/>
            <person name="Munos S."/>
        </authorList>
    </citation>
    <scope>NUCLEOTIDE SEQUENCE</scope>
    <source>
        <tissue evidence="2">Leaves</tissue>
    </source>
</reference>
<feature type="chain" id="PRO_5012919607" evidence="1">
    <location>
        <begin position="21"/>
        <end position="77"/>
    </location>
</feature>
<keyword evidence="4" id="KW-1185">Reference proteome</keyword>
<dbReference type="Proteomes" id="UP000215914">
    <property type="component" value="Chromosome 8"/>
</dbReference>